<keyword evidence="2 9" id="KW-0808">Transferase</keyword>
<feature type="binding site" evidence="9">
    <location>
        <begin position="213"/>
        <end position="214"/>
    </location>
    <ligand>
        <name>sn-glycerol 1-phosphate</name>
        <dbReference type="ChEBI" id="CHEBI:57685"/>
    </ligand>
</feature>
<dbReference type="EMBL" id="DRUC01000090">
    <property type="protein sequence ID" value="HHF48663.1"/>
    <property type="molecule type" value="Genomic_DNA"/>
</dbReference>
<dbReference type="InterPro" id="IPR038597">
    <property type="entry name" value="GGGP/HepGP_synthase_sf"/>
</dbReference>
<dbReference type="EMBL" id="DTPI01000028">
    <property type="protein sequence ID" value="HGE66281.1"/>
    <property type="molecule type" value="Genomic_DNA"/>
</dbReference>
<comment type="caution">
    <text evidence="11">The sequence shown here is derived from an EMBL/GenBank/DDBJ whole genome shotgun (WGS) entry which is preliminary data.</text>
</comment>
<evidence type="ECO:0000256" key="3">
    <source>
        <dbReference type="ARBA" id="ARBA00022723"/>
    </source>
</evidence>
<dbReference type="NCBIfam" id="NF003199">
    <property type="entry name" value="PRK04169.1-3"/>
    <property type="match status" value="1"/>
</dbReference>
<comment type="caution">
    <text evidence="9">Lacks conserved residue(s) required for the propagation of feature annotation.</text>
</comment>
<evidence type="ECO:0000256" key="8">
    <source>
        <dbReference type="ARBA" id="ARBA00047288"/>
    </source>
</evidence>
<dbReference type="GO" id="GO:0046474">
    <property type="term" value="P:glycerophospholipid biosynthetic process"/>
    <property type="evidence" value="ECO:0007669"/>
    <property type="project" value="UniProtKB-UniRule"/>
</dbReference>
<dbReference type="UniPathway" id="UPA00940"/>
<dbReference type="EMBL" id="DTAK01000044">
    <property type="protein sequence ID" value="HGU59700.1"/>
    <property type="molecule type" value="Genomic_DNA"/>
</dbReference>
<dbReference type="PANTHER" id="PTHR40029">
    <property type="match status" value="1"/>
</dbReference>
<dbReference type="PANTHER" id="PTHR40029:SF2">
    <property type="entry name" value="HEPTAPRENYLGLYCERYL PHOSPHATE SYNTHASE"/>
    <property type="match status" value="1"/>
</dbReference>
<evidence type="ECO:0000256" key="1">
    <source>
        <dbReference type="ARBA" id="ARBA00022516"/>
    </source>
</evidence>
<dbReference type="GO" id="GO:0000287">
    <property type="term" value="F:magnesium ion binding"/>
    <property type="evidence" value="ECO:0007669"/>
    <property type="project" value="UniProtKB-UniRule"/>
</dbReference>
<keyword evidence="7 9" id="KW-1208">Phospholipid metabolism</keyword>
<comment type="catalytic activity">
    <reaction evidence="8 9">
        <text>sn-glycerol 1-phosphate + (2E,6E,10E)-geranylgeranyl diphosphate = sn-3-O-(geranylgeranyl)glycerol 1-phosphate + diphosphate</text>
        <dbReference type="Rhea" id="RHEA:23404"/>
        <dbReference type="ChEBI" id="CHEBI:33019"/>
        <dbReference type="ChEBI" id="CHEBI:57677"/>
        <dbReference type="ChEBI" id="CHEBI:57685"/>
        <dbReference type="ChEBI" id="CHEBI:58756"/>
        <dbReference type="EC" id="2.5.1.41"/>
    </reaction>
</comment>
<comment type="cofactor">
    <cofactor evidence="9">
        <name>Mg(2+)</name>
        <dbReference type="ChEBI" id="CHEBI:18420"/>
    </cofactor>
</comment>
<dbReference type="GO" id="GO:0120536">
    <property type="term" value="F:heptaprenylglyceryl phosphate synthase activity"/>
    <property type="evidence" value="ECO:0007669"/>
    <property type="project" value="UniProtKB-ARBA"/>
</dbReference>
<evidence type="ECO:0000256" key="4">
    <source>
        <dbReference type="ARBA" id="ARBA00022842"/>
    </source>
</evidence>
<protein>
    <recommendedName>
        <fullName evidence="9">Geranylgeranylglyceryl phosphate synthase</fullName>
        <shortName evidence="9">GGGP synthase</shortName>
        <shortName evidence="9">GGGPS</shortName>
        <ecNumber evidence="9">2.5.1.41</ecNumber>
    </recommendedName>
    <alternativeName>
        <fullName evidence="9">(S)-3-O-geranylgeranylglyceryl phosphate synthase</fullName>
    </alternativeName>
    <alternativeName>
        <fullName evidence="9">Phosphoglycerol geranylgeranyltransferase</fullName>
    </alternativeName>
</protein>
<comment type="subcellular location">
    <subcellularLocation>
        <location evidence="9">Cytoplasm</location>
    </subcellularLocation>
</comment>
<comment type="function">
    <text evidence="9">Prenyltransferase that catalyzes the transfer of the geranylgeranyl moiety of geranylgeranyl diphosphate (GGPP) to the C3 hydroxyl of sn-glycerol-1-phosphate (G1P). This reaction is the first ether-bond-formation step in the biosynthesis of archaeal membrane lipids.</text>
</comment>
<dbReference type="EC" id="2.5.1.41" evidence="9"/>
<comment type="similarity">
    <text evidence="9">Belongs to the GGGP/HepGP synthase family. Group I subfamily.</text>
</comment>
<dbReference type="Gene3D" id="3.20.20.390">
    <property type="entry name" value="FMN-linked oxidoreductases"/>
    <property type="match status" value="1"/>
</dbReference>
<evidence type="ECO:0000256" key="7">
    <source>
        <dbReference type="ARBA" id="ARBA00023264"/>
    </source>
</evidence>
<evidence type="ECO:0000313" key="11">
    <source>
        <dbReference type="EMBL" id="HGU59700.1"/>
    </source>
</evidence>
<keyword evidence="6 9" id="KW-0594">Phospholipid biosynthesis</keyword>
<dbReference type="Pfam" id="PF01884">
    <property type="entry name" value="PcrB"/>
    <property type="match status" value="1"/>
</dbReference>
<feature type="binding site" evidence="9">
    <location>
        <position position="12"/>
    </location>
    <ligand>
        <name>Mg(2+)</name>
        <dbReference type="ChEBI" id="CHEBI:18420"/>
    </ligand>
</feature>
<feature type="binding site" evidence="9">
    <location>
        <position position="10"/>
    </location>
    <ligand>
        <name>sn-glycerol 1-phosphate</name>
        <dbReference type="ChEBI" id="CHEBI:57685"/>
    </ligand>
</feature>
<keyword evidence="5 9" id="KW-0443">Lipid metabolism</keyword>
<dbReference type="SUPFAM" id="SSF51395">
    <property type="entry name" value="FMN-linked oxidoreductases"/>
    <property type="match status" value="1"/>
</dbReference>
<keyword evidence="3 9" id="KW-0479">Metal-binding</keyword>
<feature type="binding site" evidence="9">
    <location>
        <position position="38"/>
    </location>
    <ligand>
        <name>Mg(2+)</name>
        <dbReference type="ChEBI" id="CHEBI:18420"/>
    </ligand>
</feature>
<organism evidence="11">
    <name type="scientific">Geoglobus ahangari</name>
    <dbReference type="NCBI Taxonomy" id="113653"/>
    <lineage>
        <taxon>Archaea</taxon>
        <taxon>Methanobacteriati</taxon>
        <taxon>Methanobacteriota</taxon>
        <taxon>Archaeoglobi</taxon>
        <taxon>Archaeoglobales</taxon>
        <taxon>Archaeoglobaceae</taxon>
        <taxon>Geoglobus</taxon>
    </lineage>
</organism>
<accession>A0A7C4WEF2</accession>
<proteinExistence type="inferred from homology"/>
<evidence type="ECO:0000313" key="12">
    <source>
        <dbReference type="EMBL" id="HHF48663.1"/>
    </source>
</evidence>
<feature type="binding site" evidence="9">
    <location>
        <position position="193"/>
    </location>
    <ligand>
        <name>sn-glycerol 1-phosphate</name>
        <dbReference type="ChEBI" id="CHEBI:57685"/>
    </ligand>
</feature>
<evidence type="ECO:0000256" key="9">
    <source>
        <dbReference type="HAMAP-Rule" id="MF_00112"/>
    </source>
</evidence>
<evidence type="ECO:0000256" key="2">
    <source>
        <dbReference type="ARBA" id="ARBA00022679"/>
    </source>
</evidence>
<reference evidence="11" key="1">
    <citation type="journal article" date="2020" name="mSystems">
        <title>Genome- and Community-Level Interaction Insights into Carbon Utilization and Element Cycling Functions of Hydrothermarchaeota in Hydrothermal Sediment.</title>
        <authorList>
            <person name="Zhou Z."/>
            <person name="Liu Y."/>
            <person name="Xu W."/>
            <person name="Pan J."/>
            <person name="Luo Z.H."/>
            <person name="Li M."/>
        </authorList>
    </citation>
    <scope>NUCLEOTIDE SEQUENCE [LARGE SCALE GENOMIC DNA]</scope>
    <source>
        <strain evidence="12">SpSt-10</strain>
        <strain evidence="11">SpSt-62</strain>
        <strain evidence="10">SpSt-97</strain>
    </source>
</reference>
<dbReference type="InterPro" id="IPR039074">
    <property type="entry name" value="GGGP/HepGP_synthase_I"/>
</dbReference>
<dbReference type="GO" id="GO:0047294">
    <property type="term" value="F:phosphoglycerol geranylgeranyltransferase activity"/>
    <property type="evidence" value="ECO:0007669"/>
    <property type="project" value="UniProtKB-UniRule"/>
</dbReference>
<keyword evidence="9" id="KW-0963">Cytoplasm</keyword>
<dbReference type="NCBIfam" id="TIGR01768">
    <property type="entry name" value="GGGP-family"/>
    <property type="match status" value="1"/>
</dbReference>
<dbReference type="InterPro" id="IPR008205">
    <property type="entry name" value="GGGP_HepGP_synthase"/>
</dbReference>
<gene>
    <name evidence="12" type="ORF">ENL48_05895</name>
    <name evidence="11" type="ORF">ENT89_06070</name>
    <name evidence="10" type="ORF">ENX77_04040</name>
</gene>
<feature type="binding site" evidence="9">
    <location>
        <begin position="163"/>
        <end position="168"/>
    </location>
    <ligand>
        <name>sn-glycerol 1-phosphate</name>
        <dbReference type="ChEBI" id="CHEBI:57685"/>
    </ligand>
</feature>
<sequence>MLDKIRHITKLDPDRENTKEIIKAVVDSGTDAVMVSGTQNVTYEKARNLFREIKDYGILTILEPSDPSNVIYDADYIFVPIVLNSGDGEWITGKHAKWVSMNYGNLKAFRDLINERVLFEGYIVLNPKSAVGKVTKAICDIDKKMTACYAVVGEVMLKLPIIYIEYSGMFGDVEVVREVKSVLKKARLFYGGGIDSREKAETMLKYADTIVVGNVIYEKGIEAYLSTVP</sequence>
<evidence type="ECO:0000313" key="10">
    <source>
        <dbReference type="EMBL" id="HGE66281.1"/>
    </source>
</evidence>
<comment type="pathway">
    <text evidence="9">Membrane lipid metabolism; glycerophospholipid metabolism.</text>
</comment>
<keyword evidence="4 9" id="KW-0460">Magnesium</keyword>
<name>A0A7C4WEF2_9EURY</name>
<dbReference type="GO" id="GO:0005737">
    <property type="term" value="C:cytoplasm"/>
    <property type="evidence" value="ECO:0007669"/>
    <property type="project" value="UniProtKB-SubCell"/>
</dbReference>
<dbReference type="HAMAP" id="MF_00112">
    <property type="entry name" value="GGGP_HepGP_synthase"/>
    <property type="match status" value="1"/>
</dbReference>
<evidence type="ECO:0000256" key="5">
    <source>
        <dbReference type="ARBA" id="ARBA00023098"/>
    </source>
</evidence>
<dbReference type="CDD" id="cd02812">
    <property type="entry name" value="PcrB_like"/>
    <property type="match status" value="1"/>
</dbReference>
<keyword evidence="1 9" id="KW-0444">Lipid biosynthesis</keyword>
<dbReference type="AlphaFoldDB" id="A0A7C4WEF2"/>
<evidence type="ECO:0000256" key="6">
    <source>
        <dbReference type="ARBA" id="ARBA00023209"/>
    </source>
</evidence>